<feature type="region of interest" description="Disordered" evidence="8">
    <location>
        <begin position="545"/>
        <end position="591"/>
    </location>
</feature>
<feature type="transmembrane region" description="Helical" evidence="9">
    <location>
        <begin position="71"/>
        <end position="90"/>
    </location>
</feature>
<evidence type="ECO:0000256" key="8">
    <source>
        <dbReference type="SAM" id="MobiDB-lite"/>
    </source>
</evidence>
<dbReference type="InterPro" id="IPR000060">
    <property type="entry name" value="BCCT_transptr"/>
</dbReference>
<evidence type="ECO:0000256" key="7">
    <source>
        <dbReference type="ARBA" id="ARBA00023136"/>
    </source>
</evidence>
<feature type="transmembrane region" description="Helical" evidence="9">
    <location>
        <begin position="309"/>
        <end position="329"/>
    </location>
</feature>
<keyword evidence="6 9" id="KW-1133">Transmembrane helix</keyword>
<comment type="subcellular location">
    <subcellularLocation>
        <location evidence="1">Cell membrane</location>
        <topology evidence="1">Multi-pass membrane protein</topology>
    </subcellularLocation>
</comment>
<evidence type="ECO:0000256" key="4">
    <source>
        <dbReference type="ARBA" id="ARBA00022475"/>
    </source>
</evidence>
<feature type="transmembrane region" description="Helical" evidence="9">
    <location>
        <begin position="341"/>
        <end position="360"/>
    </location>
</feature>
<evidence type="ECO:0000256" key="3">
    <source>
        <dbReference type="ARBA" id="ARBA00022448"/>
    </source>
</evidence>
<evidence type="ECO:0000256" key="5">
    <source>
        <dbReference type="ARBA" id="ARBA00022692"/>
    </source>
</evidence>
<evidence type="ECO:0000313" key="11">
    <source>
        <dbReference type="Proteomes" id="UP000664209"/>
    </source>
</evidence>
<feature type="transmembrane region" description="Helical" evidence="9">
    <location>
        <begin position="250"/>
        <end position="270"/>
    </location>
</feature>
<feature type="transmembrane region" description="Helical" evidence="9">
    <location>
        <begin position="495"/>
        <end position="517"/>
    </location>
</feature>
<feature type="transmembrane region" description="Helical" evidence="9">
    <location>
        <begin position="428"/>
        <end position="455"/>
    </location>
</feature>
<evidence type="ECO:0000256" key="9">
    <source>
        <dbReference type="SAM" id="Phobius"/>
    </source>
</evidence>
<dbReference type="PANTHER" id="PTHR30047">
    <property type="entry name" value="HIGH-AFFINITY CHOLINE TRANSPORT PROTEIN-RELATED"/>
    <property type="match status" value="1"/>
</dbReference>
<keyword evidence="5 9" id="KW-0812">Transmembrane</keyword>
<dbReference type="GO" id="GO:0005886">
    <property type="term" value="C:plasma membrane"/>
    <property type="evidence" value="ECO:0007669"/>
    <property type="project" value="UniProtKB-SubCell"/>
</dbReference>
<feature type="transmembrane region" description="Helical" evidence="9">
    <location>
        <begin position="33"/>
        <end position="51"/>
    </location>
</feature>
<gene>
    <name evidence="10" type="ORF">J4G33_08850</name>
</gene>
<dbReference type="AlphaFoldDB" id="A0A939LTM5"/>
<feature type="region of interest" description="Disordered" evidence="8">
    <location>
        <begin position="1"/>
        <end position="24"/>
    </location>
</feature>
<proteinExistence type="inferred from homology"/>
<feature type="transmembrane region" description="Helical" evidence="9">
    <location>
        <begin position="160"/>
        <end position="182"/>
    </location>
</feature>
<feature type="transmembrane region" description="Helical" evidence="9">
    <location>
        <begin position="372"/>
        <end position="394"/>
    </location>
</feature>
<sequence>MTSTSTTGPEAPVPQPAPAPRYGRGRGGVRRQVFWPALSIVLLVSAVAILFPAQTEEAIGAIQSNVIGAFGWYYVLLVAAFVAFALWVGLGRWGDITLGDDDDRPEFALGAWFAMLFAAGMGIGLVFYGVAEPLMHFTSPKPGVTGPPERIAETAMAQTYLHWGVHAWAIYVVVGLALAYAIHRKKRPVSIRWALEPLLGRRVEGKIGDAVDVAAVVGTVFGVATSLGLGVLQIAAGLEHIGLIESSSTVQVGIIVVITILATASVVSGLDRGLKWLSNINVSLAGLLLVALLVLGPTLFLLREFVQSLGVYLANVLPMTFNVSAFSGADGEAWQAAWTTFYWGWWMSWAPFVGVFIARISRGRTVREFVGGVLLVPTLITFLWFSVLGGSAIYRELFGEGGLVPADGSIVPENALFDVLGGLPWGPFLSVVAIVLVSLFFITSSDSGSLVVAMLSTGGNPAPRTGIRVTWSVLEGLLAIALLLAGGLLALQTAAILIALPFSFVMIAMAVAISKALHREHQDFLRAQRRELRARLTAHVTEHVTEHVSTMLDRQDGEGAPADRTPDPSGRGASSSRMRLRRRRPTAGTEE</sequence>
<dbReference type="Proteomes" id="UP000664209">
    <property type="component" value="Unassembled WGS sequence"/>
</dbReference>
<protein>
    <submittedName>
        <fullName evidence="10">BCCT family transporter</fullName>
    </submittedName>
</protein>
<accession>A0A939LTM5</accession>
<evidence type="ECO:0000256" key="1">
    <source>
        <dbReference type="ARBA" id="ARBA00004651"/>
    </source>
</evidence>
<evidence type="ECO:0000256" key="2">
    <source>
        <dbReference type="ARBA" id="ARBA00005658"/>
    </source>
</evidence>
<comment type="caution">
    <text evidence="10">The sequence shown here is derived from an EMBL/GenBank/DDBJ whole genome shotgun (WGS) entry which is preliminary data.</text>
</comment>
<keyword evidence="7 9" id="KW-0472">Membrane</keyword>
<dbReference type="NCBIfam" id="TIGR00842">
    <property type="entry name" value="bcct"/>
    <property type="match status" value="1"/>
</dbReference>
<feature type="transmembrane region" description="Helical" evidence="9">
    <location>
        <begin position="111"/>
        <end position="131"/>
    </location>
</feature>
<keyword evidence="11" id="KW-1185">Reference proteome</keyword>
<dbReference type="RefSeq" id="WP_208055556.1">
    <property type="nucleotide sequence ID" value="NZ_JAGEMK010000003.1"/>
</dbReference>
<dbReference type="EMBL" id="JAGEMK010000003">
    <property type="protein sequence ID" value="MBO1751909.1"/>
    <property type="molecule type" value="Genomic_DNA"/>
</dbReference>
<feature type="transmembrane region" description="Helical" evidence="9">
    <location>
        <begin position="467"/>
        <end position="489"/>
    </location>
</feature>
<organism evidence="10 11">
    <name type="scientific">Actinotalea soli</name>
    <dbReference type="NCBI Taxonomy" id="2819234"/>
    <lineage>
        <taxon>Bacteria</taxon>
        <taxon>Bacillati</taxon>
        <taxon>Actinomycetota</taxon>
        <taxon>Actinomycetes</taxon>
        <taxon>Micrococcales</taxon>
        <taxon>Cellulomonadaceae</taxon>
        <taxon>Actinotalea</taxon>
    </lineage>
</organism>
<dbReference type="Pfam" id="PF02028">
    <property type="entry name" value="BCCT"/>
    <property type="match status" value="1"/>
</dbReference>
<feature type="transmembrane region" description="Helical" evidence="9">
    <location>
        <begin position="282"/>
        <end position="302"/>
    </location>
</feature>
<dbReference type="GO" id="GO:0022857">
    <property type="term" value="F:transmembrane transporter activity"/>
    <property type="evidence" value="ECO:0007669"/>
    <property type="project" value="InterPro"/>
</dbReference>
<evidence type="ECO:0000256" key="6">
    <source>
        <dbReference type="ARBA" id="ARBA00022989"/>
    </source>
</evidence>
<reference evidence="10" key="1">
    <citation type="submission" date="2021-03" db="EMBL/GenBank/DDBJ databases">
        <title>Actinotalea soli sp. nov., isolated from soil.</title>
        <authorList>
            <person name="Ping W."/>
            <person name="Zhang J."/>
        </authorList>
    </citation>
    <scope>NUCLEOTIDE SEQUENCE</scope>
    <source>
        <strain evidence="10">BY-33</strain>
    </source>
</reference>
<name>A0A939LTM5_9CELL</name>
<keyword evidence="4" id="KW-1003">Cell membrane</keyword>
<comment type="similarity">
    <text evidence="2">Belongs to the BCCT transporter (TC 2.A.15) family.</text>
</comment>
<dbReference type="PANTHER" id="PTHR30047:SF7">
    <property type="entry name" value="HIGH-AFFINITY CHOLINE TRANSPORT PROTEIN"/>
    <property type="match status" value="1"/>
</dbReference>
<keyword evidence="3" id="KW-0813">Transport</keyword>
<evidence type="ECO:0000313" key="10">
    <source>
        <dbReference type="EMBL" id="MBO1751909.1"/>
    </source>
</evidence>